<name>V4PUD0_STUCH</name>
<dbReference type="PATRIC" id="fig|1263865.4.peg.1635"/>
<protein>
    <submittedName>
        <fullName evidence="1">Uncharacterized protein</fullName>
    </submittedName>
</protein>
<comment type="caution">
    <text evidence="1">The sequence shown here is derived from an EMBL/GenBank/DDBJ whole genome shotgun (WGS) entry which is preliminary data.</text>
</comment>
<proteinExistence type="predicted"/>
<dbReference type="EMBL" id="AOFQ01000026">
    <property type="protein sequence ID" value="ESQ99800.1"/>
    <property type="molecule type" value="Genomic_DNA"/>
</dbReference>
<dbReference type="AlphaFoldDB" id="V4PUD0"/>
<reference evidence="1 2" key="1">
    <citation type="submission" date="2013-07" db="EMBL/GenBank/DDBJ databases">
        <authorList>
            <person name="Schaap P.J."/>
            <person name="Mehboob F."/>
            <person name="Oosterkamp M.J."/>
            <person name="de Vos W.M."/>
            <person name="Stams A.J.M."/>
            <person name="Koehorst J.J."/>
        </authorList>
    </citation>
    <scope>NUCLEOTIDE SEQUENCE [LARGE SCALE GENOMIC DNA]</scope>
    <source>
        <strain evidence="1 2">AW-1</strain>
    </source>
</reference>
<accession>V4PUD0</accession>
<evidence type="ECO:0000313" key="2">
    <source>
        <dbReference type="Proteomes" id="UP000017822"/>
    </source>
</evidence>
<evidence type="ECO:0000313" key="1">
    <source>
        <dbReference type="EMBL" id="ESQ99800.1"/>
    </source>
</evidence>
<organism evidence="1 2">
    <name type="scientific">Stutzerimonas chloritidismutans AW-1</name>
    <dbReference type="NCBI Taxonomy" id="1263865"/>
    <lineage>
        <taxon>Bacteria</taxon>
        <taxon>Pseudomonadati</taxon>
        <taxon>Pseudomonadota</taxon>
        <taxon>Gammaproteobacteria</taxon>
        <taxon>Pseudomonadales</taxon>
        <taxon>Pseudomonadaceae</taxon>
        <taxon>Stutzerimonas</taxon>
    </lineage>
</organism>
<gene>
    <name evidence="1" type="ORF">F753_08460</name>
</gene>
<dbReference type="Proteomes" id="UP000017822">
    <property type="component" value="Unassembled WGS sequence"/>
</dbReference>
<sequence length="38" mass="3868">MLMRGATLARLVGGQGGFANADLPFHSGCCADFAARKG</sequence>